<dbReference type="Gene3D" id="1.20.200.10">
    <property type="entry name" value="Fumarase/aspartase (Central domain)"/>
    <property type="match status" value="1"/>
</dbReference>
<keyword evidence="1" id="KW-0456">Lyase</keyword>
<comment type="caution">
    <text evidence="3">The sequence shown here is derived from an EMBL/GenBank/DDBJ whole genome shotgun (WGS) entry which is preliminary data.</text>
</comment>
<dbReference type="GO" id="GO:0016829">
    <property type="term" value="F:lyase activity"/>
    <property type="evidence" value="ECO:0007669"/>
    <property type="project" value="UniProtKB-KW"/>
</dbReference>
<dbReference type="InterPro" id="IPR008948">
    <property type="entry name" value="L-Aspartase-like"/>
</dbReference>
<accession>S2YV92</accession>
<protein>
    <recommendedName>
        <fullName evidence="2">Fumarate lyase N-terminal domain-containing protein</fullName>
    </recommendedName>
</protein>
<evidence type="ECO:0000259" key="2">
    <source>
        <dbReference type="Pfam" id="PF00206"/>
    </source>
</evidence>
<keyword evidence="4" id="KW-1185">Reference proteome</keyword>
<dbReference type="HOGENOM" id="CLU_1515428_0_0_11"/>
<dbReference type="eggNOG" id="COG0015">
    <property type="taxonomic scope" value="Bacteria"/>
</dbReference>
<dbReference type="STRING" id="1125779.HMPREF1219_01914"/>
<dbReference type="InterPro" id="IPR022761">
    <property type="entry name" value="Fumarate_lyase_N"/>
</dbReference>
<dbReference type="PANTHER" id="PTHR43172">
    <property type="entry name" value="ADENYLOSUCCINATE LYASE"/>
    <property type="match status" value="1"/>
</dbReference>
<dbReference type="PATRIC" id="fig|1125779.3.peg.1859"/>
<dbReference type="InterPro" id="IPR000362">
    <property type="entry name" value="Fumarate_lyase_fam"/>
</dbReference>
<evidence type="ECO:0000313" key="4">
    <source>
        <dbReference type="Proteomes" id="UP000014408"/>
    </source>
</evidence>
<dbReference type="SUPFAM" id="SSF48557">
    <property type="entry name" value="L-aspartase-like"/>
    <property type="match status" value="1"/>
</dbReference>
<dbReference type="PRINTS" id="PR00149">
    <property type="entry name" value="FUMRATELYASE"/>
</dbReference>
<dbReference type="Proteomes" id="UP000014408">
    <property type="component" value="Unassembled WGS sequence"/>
</dbReference>
<dbReference type="RefSeq" id="WP_016458652.1">
    <property type="nucleotide sequence ID" value="NZ_KE150447.1"/>
</dbReference>
<name>S2YV92_9CORY</name>
<reference evidence="3 4" key="1">
    <citation type="submission" date="2013-05" db="EMBL/GenBank/DDBJ databases">
        <title>The Genome Sequence of Corynebacterium pyruviciproducens 1773O (ATCC BAA-1742).</title>
        <authorList>
            <consortium name="The Broad Institute Genomics Platform"/>
            <person name="Earl A."/>
            <person name="Ward D."/>
            <person name="Feldgarden M."/>
            <person name="Gevers D."/>
            <person name="Tong J."/>
            <person name="Walker B."/>
            <person name="Young S."/>
            <person name="Zeng Q."/>
            <person name="Gargeya S."/>
            <person name="Fitzgerald M."/>
            <person name="Haas B."/>
            <person name="Abouelleil A."/>
            <person name="Allen A.W."/>
            <person name="Alvarado L."/>
            <person name="Arachchi H.M."/>
            <person name="Berlin A.M."/>
            <person name="Chapman S.B."/>
            <person name="Gainer-Dewar J."/>
            <person name="Goldberg J."/>
            <person name="Griggs A."/>
            <person name="Gujja S."/>
            <person name="Hansen M."/>
            <person name="Howarth C."/>
            <person name="Imamovic A."/>
            <person name="Ireland A."/>
            <person name="Larimer J."/>
            <person name="McCowan C."/>
            <person name="Murphy C."/>
            <person name="Pearson M."/>
            <person name="Poon T.W."/>
            <person name="Priest M."/>
            <person name="Roberts A."/>
            <person name="Saif S."/>
            <person name="Shea T."/>
            <person name="Sisk P."/>
            <person name="Sykes S."/>
            <person name="Wortman J."/>
            <person name="Nusbaum C."/>
            <person name="Birren B."/>
        </authorList>
    </citation>
    <scope>NUCLEOTIDE SEQUENCE [LARGE SCALE GENOMIC DNA]</scope>
    <source>
        <strain evidence="3 4">ATCC BAA-1742</strain>
    </source>
</reference>
<dbReference type="EMBL" id="ATBY01000016">
    <property type="protein sequence ID" value="EPD68268.1"/>
    <property type="molecule type" value="Genomic_DNA"/>
</dbReference>
<gene>
    <name evidence="3" type="ORF">HMPREF1219_01914</name>
</gene>
<evidence type="ECO:0000256" key="1">
    <source>
        <dbReference type="ARBA" id="ARBA00023239"/>
    </source>
</evidence>
<proteinExistence type="predicted"/>
<dbReference type="AlphaFoldDB" id="S2YV92"/>
<organism evidence="3 4">
    <name type="scientific">Corynebacterium pyruviciproducens ATCC BAA-1742</name>
    <dbReference type="NCBI Taxonomy" id="1125779"/>
    <lineage>
        <taxon>Bacteria</taxon>
        <taxon>Bacillati</taxon>
        <taxon>Actinomycetota</taxon>
        <taxon>Actinomycetes</taxon>
        <taxon>Mycobacteriales</taxon>
        <taxon>Corynebacteriaceae</taxon>
        <taxon>Corynebacterium</taxon>
    </lineage>
</organism>
<feature type="domain" description="Fumarate lyase N-terminal" evidence="2">
    <location>
        <begin position="19"/>
        <end position="144"/>
    </location>
</feature>
<dbReference type="Pfam" id="PF00206">
    <property type="entry name" value="Lyase_1"/>
    <property type="match status" value="1"/>
</dbReference>
<sequence length="177" mass="19257">MGYLILGLVCQISAHLPEGPDGRVHYGTTTQGIMDTRLVLQMTSSLRALGAQLERFGAGLATKAAQYKFTVMAGHTHAQQAVPTTYGATLAALLDEVRRQRARLQETYERIGLVSLWGAGGTNAAQGPKSAETRKLVAEKLGLKDPVVPWHTKSFEGIFHGWCNTFSFTRDVISVSR</sequence>
<evidence type="ECO:0000313" key="3">
    <source>
        <dbReference type="EMBL" id="EPD68268.1"/>
    </source>
</evidence>